<dbReference type="AlphaFoldDB" id="A0A916DRI1"/>
<evidence type="ECO:0000256" key="9">
    <source>
        <dbReference type="ARBA" id="ARBA00023316"/>
    </source>
</evidence>
<accession>A0A916DRI1</accession>
<dbReference type="SUPFAM" id="SSF53244">
    <property type="entry name" value="MurD-like peptide ligases, peptide-binding domain"/>
    <property type="match status" value="1"/>
</dbReference>
<evidence type="ECO:0000256" key="4">
    <source>
        <dbReference type="ARBA" id="ARBA00022741"/>
    </source>
</evidence>
<keyword evidence="6 10" id="KW-0133">Cell shape</keyword>
<comment type="pathway">
    <text evidence="10">Cell wall biogenesis; peptidoglycan biosynthesis.</text>
</comment>
<comment type="function">
    <text evidence="10">Involved in cell wall formation. Catalyzes the final step in the synthesis of UDP-N-acetylmuramoyl-pentapeptide, the precursor of murein.</text>
</comment>
<evidence type="ECO:0000256" key="1">
    <source>
        <dbReference type="ARBA" id="ARBA00022490"/>
    </source>
</evidence>
<keyword evidence="3 10" id="KW-0132">Cell division</keyword>
<feature type="domain" description="Mur ligase central" evidence="12">
    <location>
        <begin position="115"/>
        <end position="296"/>
    </location>
</feature>
<dbReference type="Pfam" id="PF08245">
    <property type="entry name" value="Mur_ligase_M"/>
    <property type="match status" value="1"/>
</dbReference>
<evidence type="ECO:0000256" key="10">
    <source>
        <dbReference type="RuleBase" id="RU004136"/>
    </source>
</evidence>
<feature type="domain" description="Mur ligase C-terminal" evidence="11">
    <location>
        <begin position="320"/>
        <end position="437"/>
    </location>
</feature>
<keyword evidence="1" id="KW-0963">Cytoplasm</keyword>
<evidence type="ECO:0000259" key="12">
    <source>
        <dbReference type="Pfam" id="PF08245"/>
    </source>
</evidence>
<evidence type="ECO:0000256" key="7">
    <source>
        <dbReference type="ARBA" id="ARBA00022984"/>
    </source>
</evidence>
<dbReference type="GO" id="GO:0071555">
    <property type="term" value="P:cell wall organization"/>
    <property type="evidence" value="ECO:0007669"/>
    <property type="project" value="UniProtKB-KW"/>
</dbReference>
<dbReference type="InterPro" id="IPR051046">
    <property type="entry name" value="MurCDEF_CellWall_CoF430Synth"/>
</dbReference>
<evidence type="ECO:0000256" key="3">
    <source>
        <dbReference type="ARBA" id="ARBA00022618"/>
    </source>
</evidence>
<dbReference type="SUPFAM" id="SSF53623">
    <property type="entry name" value="MurD-like peptide ligases, catalytic domain"/>
    <property type="match status" value="1"/>
</dbReference>
<dbReference type="InterPro" id="IPR036615">
    <property type="entry name" value="Mur_ligase_C_dom_sf"/>
</dbReference>
<dbReference type="Gene3D" id="3.40.1190.10">
    <property type="entry name" value="Mur-like, catalytic domain"/>
    <property type="match status" value="1"/>
</dbReference>
<dbReference type="Gene3D" id="3.90.190.20">
    <property type="entry name" value="Mur ligase, C-terminal domain"/>
    <property type="match status" value="1"/>
</dbReference>
<comment type="catalytic activity">
    <reaction evidence="10">
        <text>D-alanyl-D-alanine + UDP-N-acetyl-alpha-D-muramoyl-L-alanyl-gamma-D-glutamyl-meso-2,6-diaminopimelate + ATP = UDP-N-acetyl-alpha-D-muramoyl-L-alanyl-gamma-D-glutamyl-meso-2,6-diaminopimeloyl-D-alanyl-D-alanine + ADP + phosphate + H(+)</text>
        <dbReference type="Rhea" id="RHEA:28374"/>
        <dbReference type="ChEBI" id="CHEBI:15378"/>
        <dbReference type="ChEBI" id="CHEBI:30616"/>
        <dbReference type="ChEBI" id="CHEBI:43474"/>
        <dbReference type="ChEBI" id="CHEBI:57822"/>
        <dbReference type="ChEBI" id="CHEBI:61386"/>
        <dbReference type="ChEBI" id="CHEBI:83905"/>
        <dbReference type="ChEBI" id="CHEBI:456216"/>
        <dbReference type="EC" id="6.3.2.10"/>
    </reaction>
</comment>
<evidence type="ECO:0000256" key="6">
    <source>
        <dbReference type="ARBA" id="ARBA00022960"/>
    </source>
</evidence>
<dbReference type="NCBIfam" id="TIGR01143">
    <property type="entry name" value="murF"/>
    <property type="match status" value="1"/>
</dbReference>
<keyword evidence="4" id="KW-0547">Nucleotide-binding</keyword>
<evidence type="ECO:0000256" key="5">
    <source>
        <dbReference type="ARBA" id="ARBA00022840"/>
    </source>
</evidence>
<keyword evidence="8 10" id="KW-0131">Cell cycle</keyword>
<name>A0A916DRI1_9BACT</name>
<evidence type="ECO:0000313" key="13">
    <source>
        <dbReference type="EMBL" id="BDS10407.1"/>
    </source>
</evidence>
<dbReference type="InterPro" id="IPR013221">
    <property type="entry name" value="Mur_ligase_cen"/>
</dbReference>
<dbReference type="PANTHER" id="PTHR43024:SF1">
    <property type="entry name" value="UDP-N-ACETYLMURAMOYL-TRIPEPTIDE--D-ALANYL-D-ALANINE LIGASE"/>
    <property type="match status" value="1"/>
</dbReference>
<protein>
    <recommendedName>
        <fullName evidence="10">UDP-N-acetylmuramoyl-tripeptide--D-alanyl-D-alanine ligase</fullName>
        <ecNumber evidence="10">6.3.2.10</ecNumber>
    </recommendedName>
</protein>
<evidence type="ECO:0000313" key="14">
    <source>
        <dbReference type="Proteomes" id="UP001060919"/>
    </source>
</evidence>
<dbReference type="SUPFAM" id="SSF63418">
    <property type="entry name" value="MurE/MurF N-terminal domain"/>
    <property type="match status" value="1"/>
</dbReference>
<dbReference type="InterPro" id="IPR004101">
    <property type="entry name" value="Mur_ligase_C"/>
</dbReference>
<evidence type="ECO:0000256" key="8">
    <source>
        <dbReference type="ARBA" id="ARBA00023306"/>
    </source>
</evidence>
<dbReference type="InterPro" id="IPR036565">
    <property type="entry name" value="Mur-like_cat_sf"/>
</dbReference>
<proteinExistence type="predicted"/>
<gene>
    <name evidence="13" type="ORF">AsAng_0011150</name>
</gene>
<evidence type="ECO:0000259" key="11">
    <source>
        <dbReference type="Pfam" id="PF02875"/>
    </source>
</evidence>
<keyword evidence="14" id="KW-1185">Reference proteome</keyword>
<dbReference type="GO" id="GO:0008360">
    <property type="term" value="P:regulation of cell shape"/>
    <property type="evidence" value="ECO:0007669"/>
    <property type="project" value="UniProtKB-KW"/>
</dbReference>
<sequence>MPIKQQLFYPNFAMKALYQLYLDHPFVFIDTRKELLNGIFVAVGQKDERGAHRGNQFATFAIESGKAAYALINDVDLKEKYKEDDRYIFVEDGEKTLQDLAKYHRQQLTCPIIAIAGSNGKTTLKELLSRVLSSQYKTFATRGNLNNHLGVPLSLLSIDSSYEMAILEIGANHLEETRFLAEIIEPDYGLVTNCGKDHLGEYGSIENIIKANKELYDVLAEMDRTAFVCTNDSLLVDISAAITKRIFYGKTATVKAQILARPFLKFCLQIDDFETTVQTNLFGQFWLDALLGAAAVGHHFGIAGTTIKNALESYQPAALRSQLIEWNGNKVLLDCYNANPSSMEVFLAEIQASSLQASQILILGEMLELGAYSVAEHQQLIDRINWEAFKAVFLVGAAFLEVSFPPAKQLHYFENKAAVEDYLSKQDYQQCYFFVKGSRGNRLEELFVD</sequence>
<keyword evidence="2 13" id="KW-0436">Ligase</keyword>
<dbReference type="InterPro" id="IPR005863">
    <property type="entry name" value="UDP-N-AcMur_synth"/>
</dbReference>
<dbReference type="EC" id="6.3.2.10" evidence="10"/>
<dbReference type="EMBL" id="AP026867">
    <property type="protein sequence ID" value="BDS10407.1"/>
    <property type="molecule type" value="Genomic_DNA"/>
</dbReference>
<organism evidence="13 14">
    <name type="scientific">Aureispira anguillae</name>
    <dbReference type="NCBI Taxonomy" id="2864201"/>
    <lineage>
        <taxon>Bacteria</taxon>
        <taxon>Pseudomonadati</taxon>
        <taxon>Bacteroidota</taxon>
        <taxon>Saprospiria</taxon>
        <taxon>Saprospirales</taxon>
        <taxon>Saprospiraceae</taxon>
        <taxon>Aureispira</taxon>
    </lineage>
</organism>
<keyword evidence="7 10" id="KW-0573">Peptidoglycan synthesis</keyword>
<dbReference type="GO" id="GO:0051301">
    <property type="term" value="P:cell division"/>
    <property type="evidence" value="ECO:0007669"/>
    <property type="project" value="UniProtKB-KW"/>
</dbReference>
<dbReference type="PANTHER" id="PTHR43024">
    <property type="entry name" value="UDP-N-ACETYLMURAMOYL-TRIPEPTIDE--D-ALANYL-D-ALANINE LIGASE"/>
    <property type="match status" value="1"/>
</dbReference>
<dbReference type="GO" id="GO:0047480">
    <property type="term" value="F:UDP-N-acetylmuramoyl-tripeptide-D-alanyl-D-alanine ligase activity"/>
    <property type="evidence" value="ECO:0007669"/>
    <property type="project" value="UniProtKB-EC"/>
</dbReference>
<reference evidence="13" key="1">
    <citation type="submission" date="2022-09" db="EMBL/GenBank/DDBJ databases">
        <title>Aureispira anguillicida sp. nov., isolated from Leptocephalus of Japanese eel Anguilla japonica.</title>
        <authorList>
            <person name="Yuasa K."/>
            <person name="Mekata T."/>
            <person name="Ikunari K."/>
        </authorList>
    </citation>
    <scope>NUCLEOTIDE SEQUENCE</scope>
    <source>
        <strain evidence="13">EL160426</strain>
    </source>
</reference>
<keyword evidence="5" id="KW-0067">ATP-binding</keyword>
<dbReference type="KEGG" id="aup:AsAng_0011150"/>
<comment type="subcellular location">
    <subcellularLocation>
        <location evidence="10">Cytoplasm</location>
    </subcellularLocation>
</comment>
<dbReference type="GO" id="GO:0005524">
    <property type="term" value="F:ATP binding"/>
    <property type="evidence" value="ECO:0007669"/>
    <property type="project" value="UniProtKB-KW"/>
</dbReference>
<dbReference type="Pfam" id="PF02875">
    <property type="entry name" value="Mur_ligase_C"/>
    <property type="match status" value="1"/>
</dbReference>
<dbReference type="Proteomes" id="UP001060919">
    <property type="component" value="Chromosome"/>
</dbReference>
<evidence type="ECO:0000256" key="2">
    <source>
        <dbReference type="ARBA" id="ARBA00022598"/>
    </source>
</evidence>
<dbReference type="InterPro" id="IPR035911">
    <property type="entry name" value="MurE/MurF_N"/>
</dbReference>
<keyword evidence="9 10" id="KW-0961">Cell wall biogenesis/degradation</keyword>
<dbReference type="GO" id="GO:0005737">
    <property type="term" value="C:cytoplasm"/>
    <property type="evidence" value="ECO:0007669"/>
    <property type="project" value="UniProtKB-SubCell"/>
</dbReference>
<dbReference type="GO" id="GO:0009252">
    <property type="term" value="P:peptidoglycan biosynthetic process"/>
    <property type="evidence" value="ECO:0007669"/>
    <property type="project" value="UniProtKB-KW"/>
</dbReference>